<dbReference type="InterPro" id="IPR027268">
    <property type="entry name" value="Peptidase_M4/M1_CTD_sf"/>
</dbReference>
<dbReference type="SUPFAM" id="SSF55486">
    <property type="entry name" value="Metalloproteases ('zincins'), catalytic domain"/>
    <property type="match status" value="1"/>
</dbReference>
<dbReference type="GO" id="GO:0008237">
    <property type="term" value="F:metallopeptidase activity"/>
    <property type="evidence" value="ECO:0007669"/>
    <property type="project" value="InterPro"/>
</dbReference>
<dbReference type="GO" id="GO:0008270">
    <property type="term" value="F:zinc ion binding"/>
    <property type="evidence" value="ECO:0007669"/>
    <property type="project" value="InterPro"/>
</dbReference>
<keyword evidence="5" id="KW-0378">Hydrolase</keyword>
<dbReference type="EMBL" id="CP132938">
    <property type="protein sequence ID" value="XCB21717.1"/>
    <property type="molecule type" value="Genomic_DNA"/>
</dbReference>
<dbReference type="KEGG" id="tgi:RBB81_19345"/>
<dbReference type="CDD" id="cd09604">
    <property type="entry name" value="M1_APN_like"/>
    <property type="match status" value="1"/>
</dbReference>
<reference evidence="5" key="1">
    <citation type="submission" date="2023-08" db="EMBL/GenBank/DDBJ databases">
        <authorList>
            <person name="Messyasz A."/>
            <person name="Mannisto M.K."/>
            <person name="Kerkhof L.J."/>
            <person name="Haggblom M."/>
        </authorList>
    </citation>
    <scope>NUCLEOTIDE SEQUENCE</scope>
    <source>
        <strain evidence="5">M8UP39</strain>
    </source>
</reference>
<keyword evidence="2" id="KW-0479">Metal-binding</keyword>
<evidence type="ECO:0000313" key="5">
    <source>
        <dbReference type="EMBL" id="XCB21717.1"/>
    </source>
</evidence>
<dbReference type="Pfam" id="PF01433">
    <property type="entry name" value="Peptidase_M1"/>
    <property type="match status" value="1"/>
</dbReference>
<keyword evidence="5" id="KW-0645">Protease</keyword>
<gene>
    <name evidence="5" type="ORF">RBB81_19345</name>
</gene>
<dbReference type="InterPro" id="IPR034015">
    <property type="entry name" value="M1_LTA4H"/>
</dbReference>
<dbReference type="InterPro" id="IPR014782">
    <property type="entry name" value="Peptidase_M1_dom"/>
</dbReference>
<evidence type="ECO:0000256" key="3">
    <source>
        <dbReference type="SAM" id="MobiDB-lite"/>
    </source>
</evidence>
<feature type="domain" description="Peptidase M1 membrane alanine aminopeptidase" evidence="4">
    <location>
        <begin position="329"/>
        <end position="527"/>
    </location>
</feature>
<name>A0AAU7YYI0_9BACT</name>
<feature type="binding site" evidence="2">
    <location>
        <position position="390"/>
    </location>
    <ligand>
        <name>Zn(2+)</name>
        <dbReference type="ChEBI" id="CHEBI:29105"/>
        <note>catalytic</note>
    </ligand>
</feature>
<feature type="binding site" evidence="2">
    <location>
        <position position="394"/>
    </location>
    <ligand>
        <name>Zn(2+)</name>
        <dbReference type="ChEBI" id="CHEBI:29105"/>
        <note>catalytic</note>
    </ligand>
</feature>
<dbReference type="AlphaFoldDB" id="A0AAU7YYI0"/>
<proteinExistence type="predicted"/>
<reference evidence="5" key="2">
    <citation type="journal article" date="2024" name="Environ. Microbiol.">
        <title>Genome analysis and description of Tunturibacter gen. nov. expands the diversity of Terriglobia in tundra soils.</title>
        <authorList>
            <person name="Messyasz A."/>
            <person name="Mannisto M.K."/>
            <person name="Kerkhof L.J."/>
            <person name="Haggblom M.M."/>
        </authorList>
    </citation>
    <scope>NUCLEOTIDE SEQUENCE</scope>
    <source>
        <strain evidence="5">M8UP39</strain>
    </source>
</reference>
<feature type="region of interest" description="Disordered" evidence="3">
    <location>
        <begin position="1"/>
        <end position="21"/>
    </location>
</feature>
<evidence type="ECO:0000256" key="1">
    <source>
        <dbReference type="PIRSR" id="PIRSR634015-1"/>
    </source>
</evidence>
<feature type="active site" description="Proton donor" evidence="1">
    <location>
        <position position="479"/>
    </location>
</feature>
<dbReference type="Gene3D" id="1.10.390.10">
    <property type="entry name" value="Neutral Protease Domain 2"/>
    <property type="match status" value="1"/>
</dbReference>
<dbReference type="EC" id="3.4.11.-" evidence="5"/>
<evidence type="ECO:0000259" key="4">
    <source>
        <dbReference type="Pfam" id="PF01433"/>
    </source>
</evidence>
<feature type="binding site" evidence="2">
    <location>
        <position position="413"/>
    </location>
    <ligand>
        <name>Zn(2+)</name>
        <dbReference type="ChEBI" id="CHEBI:29105"/>
        <note>catalytic</note>
    </ligand>
</feature>
<dbReference type="PANTHER" id="PTHR45726">
    <property type="entry name" value="LEUKOTRIENE A-4 HYDROLASE"/>
    <property type="match status" value="1"/>
</dbReference>
<dbReference type="RefSeq" id="WP_353071791.1">
    <property type="nucleotide sequence ID" value="NZ_CP132938.1"/>
</dbReference>
<sequence length="723" mass="81360">MSPSTTEHKLFPRQTHNHTYNPGMPRTQPFLVAALLLPLAVQAQTTPQPSIATNSPDGKPLSTRVVAYNIDAKLDTGKKTLDATETLTYKNLTGQPLASIPFHLYLNAFRPESTFTSETHFTGGVRGNEDDNDYPAEERGSITISHIEADGYGDLTTAMHFIAPDDNNAEDHTVTELSLPHPLAPNDSITFRLDFHDVFPLSVARNGYKRDFIMGGQWYPKPGVFWHGAWNCHQYHSTTEFFSDFATFRVSLTLPRRYVVGASGIPTGEAINPDNTKTLSFYGEDIGDFAWAASPNFTITDGTYLSSLGPVKIHVLALAAHPKAGARYLDIMQKTLAQYDHRYGPYPYKIITVIDPEPGSEIGGMEYPTLFTGDTSWYDPTYLTEQAAEHEFGHQYWYGMVATNEFEDAWLDEGINSYTEVTVMNAILGSQNSVFGRSYANFSDTDLRRLDYRAKPDFDPVTRWAFKFRDFFSYGGITYGKSATLLATLEGLIGRDTMEEAMRTYFMRYRFTHPTTEDFLRTIEEVAIKNGRATALGGTVINPSTQTARHADTPQFIPQTGLAAVFNAPSNSQVVPISSLRPYFNQAVYGTQVLDYTVDQVSSDPVKWWLPETKDKKQIQYLSTVYLHRKGDFTLPVTAEIAFDDGTRLREHWDGLDRWTKLTYTRNAKIVSVEIDPDHVIPLDKDLFNNSYVTTPNNIPARKISNIWLNVQQLLAQLSSWMV</sequence>
<comment type="cofactor">
    <cofactor evidence="2">
        <name>Zn(2+)</name>
        <dbReference type="ChEBI" id="CHEBI:29105"/>
    </cofactor>
    <text evidence="2">Binds 1 zinc ion per subunit.</text>
</comment>
<dbReference type="GO" id="GO:0004177">
    <property type="term" value="F:aminopeptidase activity"/>
    <property type="evidence" value="ECO:0007669"/>
    <property type="project" value="UniProtKB-KW"/>
</dbReference>
<accession>A0AAU7YYI0</accession>
<keyword evidence="5" id="KW-0031">Aminopeptidase</keyword>
<feature type="compositionally biased region" description="Basic and acidic residues" evidence="3">
    <location>
        <begin position="1"/>
        <end position="10"/>
    </location>
</feature>
<protein>
    <submittedName>
        <fullName evidence="5">M1 family metallopeptidase</fullName>
        <ecNumber evidence="5">3.4.11.-</ecNumber>
    </submittedName>
</protein>
<organism evidence="5">
    <name type="scientific">Tunturiibacter gelidiferens</name>
    <dbReference type="NCBI Taxonomy" id="3069689"/>
    <lineage>
        <taxon>Bacteria</taxon>
        <taxon>Pseudomonadati</taxon>
        <taxon>Acidobacteriota</taxon>
        <taxon>Terriglobia</taxon>
        <taxon>Terriglobales</taxon>
        <taxon>Acidobacteriaceae</taxon>
        <taxon>Tunturiibacter</taxon>
    </lineage>
</organism>
<keyword evidence="2" id="KW-0862">Zinc</keyword>
<evidence type="ECO:0000256" key="2">
    <source>
        <dbReference type="PIRSR" id="PIRSR634015-3"/>
    </source>
</evidence>
<dbReference type="PANTHER" id="PTHR45726:SF3">
    <property type="entry name" value="LEUKOTRIENE A-4 HYDROLASE"/>
    <property type="match status" value="1"/>
</dbReference>
<feature type="active site" description="Proton acceptor" evidence="1">
    <location>
        <position position="391"/>
    </location>
</feature>